<dbReference type="SUPFAM" id="SSF54909">
    <property type="entry name" value="Dimeric alpha+beta barrel"/>
    <property type="match status" value="1"/>
</dbReference>
<dbReference type="STRING" id="572036.SAMN05661099_0052"/>
<gene>
    <name evidence="4" type="ORF">SAMN05661099_0052</name>
</gene>
<dbReference type="Gene3D" id="3.30.70.1060">
    <property type="entry name" value="Dimeric alpha+beta barrel"/>
    <property type="match status" value="1"/>
</dbReference>
<accession>A0A1T4ZXJ5</accession>
<name>A0A1T4ZXJ5_9SPHI</name>
<dbReference type="InterPro" id="IPR005545">
    <property type="entry name" value="YCII"/>
</dbReference>
<dbReference type="OrthoDB" id="8481699at2"/>
<feature type="chain" id="PRO_5012639997" evidence="2">
    <location>
        <begin position="20"/>
        <end position="152"/>
    </location>
</feature>
<evidence type="ECO:0000256" key="1">
    <source>
        <dbReference type="ARBA" id="ARBA00007689"/>
    </source>
</evidence>
<evidence type="ECO:0000259" key="3">
    <source>
        <dbReference type="Pfam" id="PF03795"/>
    </source>
</evidence>
<evidence type="ECO:0000313" key="4">
    <source>
        <dbReference type="EMBL" id="SKB27325.1"/>
    </source>
</evidence>
<feature type="signal peptide" evidence="2">
    <location>
        <begin position="1"/>
        <end position="19"/>
    </location>
</feature>
<proteinExistence type="inferred from homology"/>
<dbReference type="EMBL" id="FUYR01000001">
    <property type="protein sequence ID" value="SKB27325.1"/>
    <property type="molecule type" value="Genomic_DNA"/>
</dbReference>
<dbReference type="AlphaFoldDB" id="A0A1T4ZXJ5"/>
<evidence type="ECO:0000313" key="5">
    <source>
        <dbReference type="Proteomes" id="UP000189981"/>
    </source>
</evidence>
<reference evidence="5" key="1">
    <citation type="submission" date="2017-02" db="EMBL/GenBank/DDBJ databases">
        <authorList>
            <person name="Varghese N."/>
            <person name="Submissions S."/>
        </authorList>
    </citation>
    <scope>NUCLEOTIDE SEQUENCE [LARGE SCALE GENOMIC DNA]</scope>
    <source>
        <strain evidence="5">DSM 22385</strain>
    </source>
</reference>
<protein>
    <submittedName>
        <fullName evidence="4">Uncharacterized conserved protein YciI, contains a putative active-site phosphohistidine</fullName>
    </submittedName>
</protein>
<comment type="similarity">
    <text evidence="1">Belongs to the YciI family.</text>
</comment>
<dbReference type="RefSeq" id="WP_079700570.1">
    <property type="nucleotide sequence ID" value="NZ_FUYR01000001.1"/>
</dbReference>
<sequence length="152" mass="17001">MRKIFMTVALLVCFAGAQAQSDNPKFDQALATKVGADDYGMKMYVLVLLKTGTAGITDKKVIDSLFKGHFNNMERLTAEGKLVVAGPMGKNDKNYRGLFILNVRKVEEARVLVDTDPAVRSMMLDADFLPWYGSAALGEYLQYHERVEKKKM</sequence>
<dbReference type="InterPro" id="IPR011008">
    <property type="entry name" value="Dimeric_a/b-barrel"/>
</dbReference>
<keyword evidence="5" id="KW-1185">Reference proteome</keyword>
<organism evidence="4 5">
    <name type="scientific">Daejeonella lutea</name>
    <dbReference type="NCBI Taxonomy" id="572036"/>
    <lineage>
        <taxon>Bacteria</taxon>
        <taxon>Pseudomonadati</taxon>
        <taxon>Bacteroidota</taxon>
        <taxon>Sphingobacteriia</taxon>
        <taxon>Sphingobacteriales</taxon>
        <taxon>Sphingobacteriaceae</taxon>
        <taxon>Daejeonella</taxon>
    </lineage>
</organism>
<dbReference type="Proteomes" id="UP000189981">
    <property type="component" value="Unassembled WGS sequence"/>
</dbReference>
<evidence type="ECO:0000256" key="2">
    <source>
        <dbReference type="SAM" id="SignalP"/>
    </source>
</evidence>
<keyword evidence="2" id="KW-0732">Signal</keyword>
<feature type="domain" description="YCII-related" evidence="3">
    <location>
        <begin position="44"/>
        <end position="121"/>
    </location>
</feature>
<dbReference type="Pfam" id="PF03795">
    <property type="entry name" value="YCII"/>
    <property type="match status" value="1"/>
</dbReference>